<dbReference type="Pfam" id="PF01027">
    <property type="entry name" value="Bax1-I"/>
    <property type="match status" value="1"/>
</dbReference>
<dbReference type="GO" id="GO:0034620">
    <property type="term" value="P:cellular response to unfolded protein"/>
    <property type="evidence" value="ECO:0007669"/>
    <property type="project" value="TreeGrafter"/>
</dbReference>
<feature type="transmembrane region" description="Helical" evidence="6">
    <location>
        <begin position="167"/>
        <end position="188"/>
    </location>
</feature>
<evidence type="ECO:0000313" key="7">
    <source>
        <dbReference type="Proteomes" id="UP000085678"/>
    </source>
</evidence>
<dbReference type="GO" id="GO:0031966">
    <property type="term" value="C:mitochondrial membrane"/>
    <property type="evidence" value="ECO:0007669"/>
    <property type="project" value="TreeGrafter"/>
</dbReference>
<keyword evidence="3 6" id="KW-0812">Transmembrane</keyword>
<dbReference type="InterPro" id="IPR006214">
    <property type="entry name" value="Bax_inhibitor_1-related"/>
</dbReference>
<protein>
    <submittedName>
        <fullName evidence="8">Probable Bax inhibitor 1</fullName>
    </submittedName>
</protein>
<dbReference type="FunCoup" id="A0A1S3HKX4">
    <property type="interactions" value="199"/>
</dbReference>
<dbReference type="PANTHER" id="PTHR23291">
    <property type="entry name" value="BAX INHIBITOR-RELATED"/>
    <property type="match status" value="1"/>
</dbReference>
<feature type="transmembrane region" description="Helical" evidence="6">
    <location>
        <begin position="29"/>
        <end position="47"/>
    </location>
</feature>
<evidence type="ECO:0000313" key="8">
    <source>
        <dbReference type="RefSeq" id="XP_013386111.1"/>
    </source>
</evidence>
<dbReference type="GeneID" id="106155696"/>
<sequence>MADADFNAQVRTLFDFSRLEKPVQLHLKNVYSCLAICMLAAAVGGYVHVFTGLMQAGLLTLIGVIGLMIALSMTANTPENQPKRLAMLGGFAFFSGMSLGPLLDVVIEINPSIIPTAFLGTCVIFACFSLSALLAGDQRKYLYLGGMLFSGLSIMMLMSLVNLLLGIRLIFELNLYLGLIIMCGFVLYDTQLIVEKRRRGDTDFIWHSVDLFLDFINIFRRLLIILASKEDRKKNKN</sequence>
<keyword evidence="7" id="KW-1185">Reference proteome</keyword>
<comment type="subcellular location">
    <subcellularLocation>
        <location evidence="1">Membrane</location>
        <topology evidence="1">Multi-pass membrane protein</topology>
    </subcellularLocation>
</comment>
<dbReference type="RefSeq" id="XP_013386111.1">
    <property type="nucleotide sequence ID" value="XM_013530657.1"/>
</dbReference>
<dbReference type="STRING" id="7574.A0A1S3HKX4"/>
<dbReference type="AlphaFoldDB" id="A0A1S3HKX4"/>
<evidence type="ECO:0000256" key="4">
    <source>
        <dbReference type="ARBA" id="ARBA00022989"/>
    </source>
</evidence>
<keyword evidence="5 6" id="KW-0472">Membrane</keyword>
<dbReference type="GO" id="GO:0019899">
    <property type="term" value="F:enzyme binding"/>
    <property type="evidence" value="ECO:0007669"/>
    <property type="project" value="TreeGrafter"/>
</dbReference>
<dbReference type="CDD" id="cd10430">
    <property type="entry name" value="BI-1"/>
    <property type="match status" value="1"/>
</dbReference>
<dbReference type="Proteomes" id="UP000085678">
    <property type="component" value="Unplaced"/>
</dbReference>
<evidence type="ECO:0000256" key="1">
    <source>
        <dbReference type="ARBA" id="ARBA00004141"/>
    </source>
</evidence>
<comment type="similarity">
    <text evidence="2 6">Belongs to the BI1 family.</text>
</comment>
<dbReference type="OMA" id="SRDFIMH"/>
<dbReference type="OrthoDB" id="1277691at2759"/>
<feature type="transmembrane region" description="Helical" evidence="6">
    <location>
        <begin position="141"/>
        <end position="161"/>
    </location>
</feature>
<dbReference type="PANTHER" id="PTHR23291:SF32">
    <property type="entry name" value="BAX INHIBITOR 1"/>
    <property type="match status" value="1"/>
</dbReference>
<proteinExistence type="inferred from homology"/>
<dbReference type="InParanoid" id="A0A1S3HKX4"/>
<evidence type="ECO:0000256" key="6">
    <source>
        <dbReference type="RuleBase" id="RU004379"/>
    </source>
</evidence>
<feature type="transmembrane region" description="Helical" evidence="6">
    <location>
        <begin position="85"/>
        <end position="107"/>
    </location>
</feature>
<evidence type="ECO:0000256" key="2">
    <source>
        <dbReference type="ARBA" id="ARBA00010350"/>
    </source>
</evidence>
<dbReference type="KEGG" id="lak:106155696"/>
<reference evidence="8" key="1">
    <citation type="submission" date="2025-08" db="UniProtKB">
        <authorList>
            <consortium name="RefSeq"/>
        </authorList>
    </citation>
    <scope>IDENTIFICATION</scope>
    <source>
        <tissue evidence="8">Gonads</tissue>
    </source>
</reference>
<feature type="transmembrane region" description="Helical" evidence="6">
    <location>
        <begin position="113"/>
        <end position="134"/>
    </location>
</feature>
<feature type="transmembrane region" description="Helical" evidence="6">
    <location>
        <begin position="53"/>
        <end position="73"/>
    </location>
</feature>
<name>A0A1S3HKX4_LINAN</name>
<evidence type="ECO:0000256" key="5">
    <source>
        <dbReference type="ARBA" id="ARBA00023136"/>
    </source>
</evidence>
<gene>
    <name evidence="8" type="primary">LOC106155696</name>
</gene>
<organism evidence="7 8">
    <name type="scientific">Lingula anatina</name>
    <name type="common">Brachiopod</name>
    <name type="synonym">Lingula unguis</name>
    <dbReference type="NCBI Taxonomy" id="7574"/>
    <lineage>
        <taxon>Eukaryota</taxon>
        <taxon>Metazoa</taxon>
        <taxon>Spiralia</taxon>
        <taxon>Lophotrochozoa</taxon>
        <taxon>Brachiopoda</taxon>
        <taxon>Linguliformea</taxon>
        <taxon>Lingulata</taxon>
        <taxon>Lingulida</taxon>
        <taxon>Linguloidea</taxon>
        <taxon>Lingulidae</taxon>
        <taxon>Lingula</taxon>
    </lineage>
</organism>
<dbReference type="GO" id="GO:2001234">
    <property type="term" value="P:negative regulation of apoptotic signaling pathway"/>
    <property type="evidence" value="ECO:0007669"/>
    <property type="project" value="TreeGrafter"/>
</dbReference>
<evidence type="ECO:0000256" key="3">
    <source>
        <dbReference type="ARBA" id="ARBA00022692"/>
    </source>
</evidence>
<dbReference type="GO" id="GO:0033119">
    <property type="term" value="P:negative regulation of RNA splicing"/>
    <property type="evidence" value="ECO:0007669"/>
    <property type="project" value="TreeGrafter"/>
</dbReference>
<accession>A0A1S3HKX4</accession>
<keyword evidence="4 6" id="KW-1133">Transmembrane helix</keyword>